<name>A0ABR1XQN3_9PEZI</name>
<proteinExistence type="predicted"/>
<protein>
    <submittedName>
        <fullName evidence="1">Uncharacterized protein</fullName>
    </submittedName>
</protein>
<accession>A0ABR1XQN3</accession>
<gene>
    <name evidence="1" type="ORF">IWX90DRAFT_245170</name>
</gene>
<dbReference type="Proteomes" id="UP001456524">
    <property type="component" value="Unassembled WGS sequence"/>
</dbReference>
<evidence type="ECO:0000313" key="2">
    <source>
        <dbReference type="Proteomes" id="UP001456524"/>
    </source>
</evidence>
<comment type="caution">
    <text evidence="1">The sequence shown here is derived from an EMBL/GenBank/DDBJ whole genome shotgun (WGS) entry which is preliminary data.</text>
</comment>
<evidence type="ECO:0000313" key="1">
    <source>
        <dbReference type="EMBL" id="KAK8163968.1"/>
    </source>
</evidence>
<dbReference type="EMBL" id="JBBWUH010000006">
    <property type="protein sequence ID" value="KAK8163968.1"/>
    <property type="molecule type" value="Genomic_DNA"/>
</dbReference>
<keyword evidence="2" id="KW-1185">Reference proteome</keyword>
<sequence>MDHSSLLHSPKNSQDQGCCAVRTLSLTEASLESNARSCQTRRRFFPSAYVHASYVTIQANSSYQDPCCGAALRLLRCSFAASLKSMHSQLFLRLSSMALCNRCPATATAKESWEILTVPTVCKEHRIQDPFLAATRVSWLIYPSKLGNTSSSCTDARGKAFVSFGADRGKRVLIGAFDNFQAALHLMGWSHDMSTSIEASACNLTIPKDGLTGSRL</sequence>
<reference evidence="1 2" key="1">
    <citation type="journal article" date="2022" name="G3 (Bethesda)">
        <title>Enemy or ally: a genomic approach to elucidate the lifestyle of Phyllosticta citrichinaensis.</title>
        <authorList>
            <person name="Buijs V.A."/>
            <person name="Groenewald J.Z."/>
            <person name="Haridas S."/>
            <person name="LaButti K.M."/>
            <person name="Lipzen A."/>
            <person name="Martin F.M."/>
            <person name="Barry K."/>
            <person name="Grigoriev I.V."/>
            <person name="Crous P.W."/>
            <person name="Seidl M.F."/>
        </authorList>
    </citation>
    <scope>NUCLEOTIDE SEQUENCE [LARGE SCALE GENOMIC DNA]</scope>
    <source>
        <strain evidence="1 2">CBS 129764</strain>
    </source>
</reference>
<organism evidence="1 2">
    <name type="scientific">Phyllosticta citrichinensis</name>
    <dbReference type="NCBI Taxonomy" id="1130410"/>
    <lineage>
        <taxon>Eukaryota</taxon>
        <taxon>Fungi</taxon>
        <taxon>Dikarya</taxon>
        <taxon>Ascomycota</taxon>
        <taxon>Pezizomycotina</taxon>
        <taxon>Dothideomycetes</taxon>
        <taxon>Dothideomycetes incertae sedis</taxon>
        <taxon>Botryosphaeriales</taxon>
        <taxon>Phyllostictaceae</taxon>
        <taxon>Phyllosticta</taxon>
    </lineage>
</organism>